<evidence type="ECO:0000256" key="4">
    <source>
        <dbReference type="ARBA" id="ARBA00022989"/>
    </source>
</evidence>
<reference evidence="9" key="4">
    <citation type="submission" date="2025-08" db="UniProtKB">
        <authorList>
            <consortium name="Ensembl"/>
        </authorList>
    </citation>
    <scope>IDENTIFICATION</scope>
</reference>
<evidence type="ECO:0000256" key="1">
    <source>
        <dbReference type="ARBA" id="ARBA00004138"/>
    </source>
</evidence>
<dbReference type="Proteomes" id="UP000314986">
    <property type="component" value="Unassembled WGS sequence"/>
</dbReference>
<feature type="transmembrane region" description="Helical" evidence="8">
    <location>
        <begin position="45"/>
        <end position="67"/>
    </location>
</feature>
<evidence type="ECO:0000313" key="10">
    <source>
        <dbReference type="Proteomes" id="UP000314986"/>
    </source>
</evidence>
<keyword evidence="4 8" id="KW-1133">Transmembrane helix</keyword>
<dbReference type="AlphaFoldDB" id="A0A4W3JRF7"/>
<organism evidence="9 10">
    <name type="scientific">Callorhinchus milii</name>
    <name type="common">Ghost shark</name>
    <dbReference type="NCBI Taxonomy" id="7868"/>
    <lineage>
        <taxon>Eukaryota</taxon>
        <taxon>Metazoa</taxon>
        <taxon>Chordata</taxon>
        <taxon>Craniata</taxon>
        <taxon>Vertebrata</taxon>
        <taxon>Chondrichthyes</taxon>
        <taxon>Holocephali</taxon>
        <taxon>Chimaeriformes</taxon>
        <taxon>Callorhinchidae</taxon>
        <taxon>Callorhinchus</taxon>
    </lineage>
</organism>
<evidence type="ECO:0000256" key="6">
    <source>
        <dbReference type="ARBA" id="ARBA00023273"/>
    </source>
</evidence>
<dbReference type="STRING" id="7868.ENSCMIP00000045312"/>
<feature type="transmembrane region" description="Helical" evidence="8">
    <location>
        <begin position="142"/>
        <end position="162"/>
    </location>
</feature>
<dbReference type="GO" id="GO:0035869">
    <property type="term" value="C:ciliary transition zone"/>
    <property type="evidence" value="ECO:0007669"/>
    <property type="project" value="TreeGrafter"/>
</dbReference>
<dbReference type="GO" id="GO:0016020">
    <property type="term" value="C:membrane"/>
    <property type="evidence" value="ECO:0007669"/>
    <property type="project" value="UniProtKB-SubCell"/>
</dbReference>
<dbReference type="InterPro" id="IPR019184">
    <property type="entry name" value="Uncharacterised_TM-17"/>
</dbReference>
<evidence type="ECO:0000313" key="9">
    <source>
        <dbReference type="Ensembl" id="ENSCMIP00000045312.1"/>
    </source>
</evidence>
<evidence type="ECO:0000256" key="5">
    <source>
        <dbReference type="ARBA" id="ARBA00023136"/>
    </source>
</evidence>
<dbReference type="Pfam" id="PF09799">
    <property type="entry name" value="Transmemb_17"/>
    <property type="match status" value="1"/>
</dbReference>
<keyword evidence="3 8" id="KW-0812">Transmembrane</keyword>
<evidence type="ECO:0008006" key="11">
    <source>
        <dbReference type="Google" id="ProtNLM"/>
    </source>
</evidence>
<dbReference type="PANTHER" id="PTHR13531">
    <property type="entry name" value="GEO07735P1-RELATED-RELATED"/>
    <property type="match status" value="1"/>
</dbReference>
<comment type="subcellular location">
    <subcellularLocation>
        <location evidence="1">Cell projection</location>
        <location evidence="1">Cilium</location>
    </subcellularLocation>
    <subcellularLocation>
        <location evidence="2">Membrane</location>
        <topology evidence="2">Multi-pass membrane protein</topology>
    </subcellularLocation>
</comment>
<protein>
    <recommendedName>
        <fullName evidence="11">Transmembrane protein 17</fullName>
    </recommendedName>
</protein>
<evidence type="ECO:0000256" key="7">
    <source>
        <dbReference type="SAM" id="MobiDB-lite"/>
    </source>
</evidence>
<feature type="region of interest" description="Disordered" evidence="7">
    <location>
        <begin position="185"/>
        <end position="204"/>
    </location>
</feature>
<dbReference type="PANTHER" id="PTHR13531:SF6">
    <property type="entry name" value="TMEM (HUMAN TRANSMEMBRANE PROTEIN) HOMOLOG"/>
    <property type="match status" value="1"/>
</dbReference>
<dbReference type="GO" id="GO:1905515">
    <property type="term" value="P:non-motile cilium assembly"/>
    <property type="evidence" value="ECO:0007669"/>
    <property type="project" value="TreeGrafter"/>
</dbReference>
<evidence type="ECO:0000256" key="8">
    <source>
        <dbReference type="SAM" id="Phobius"/>
    </source>
</evidence>
<keyword evidence="6" id="KW-0966">Cell projection</keyword>
<name>A0A4W3JRF7_CALMI</name>
<reference evidence="9" key="5">
    <citation type="submission" date="2025-09" db="UniProtKB">
        <authorList>
            <consortium name="Ensembl"/>
        </authorList>
    </citation>
    <scope>IDENTIFICATION</scope>
</reference>
<keyword evidence="5 8" id="KW-0472">Membrane</keyword>
<keyword evidence="10" id="KW-1185">Reference proteome</keyword>
<proteinExistence type="predicted"/>
<dbReference type="Ensembl" id="ENSCMIT00000045961.1">
    <property type="protein sequence ID" value="ENSCMIP00000045312.1"/>
    <property type="gene ID" value="ENSCMIG00000018708.1"/>
</dbReference>
<feature type="transmembrane region" description="Helical" evidence="8">
    <location>
        <begin position="79"/>
        <end position="99"/>
    </location>
</feature>
<dbReference type="GeneTree" id="ENSGT00940000153899"/>
<accession>A0A4W3JRF7</accession>
<evidence type="ECO:0000256" key="3">
    <source>
        <dbReference type="ARBA" id="ARBA00022692"/>
    </source>
</evidence>
<reference evidence="10" key="2">
    <citation type="journal article" date="2007" name="PLoS Biol.">
        <title>Survey sequencing and comparative analysis of the elephant shark (Callorhinchus milii) genome.</title>
        <authorList>
            <person name="Venkatesh B."/>
            <person name="Kirkness E.F."/>
            <person name="Loh Y.H."/>
            <person name="Halpern A.L."/>
            <person name="Lee A.P."/>
            <person name="Johnson J."/>
            <person name="Dandona N."/>
            <person name="Viswanathan L.D."/>
            <person name="Tay A."/>
            <person name="Venter J.C."/>
            <person name="Strausberg R.L."/>
            <person name="Brenner S."/>
        </authorList>
    </citation>
    <scope>NUCLEOTIDE SEQUENCE [LARGE SCALE GENOMIC DNA]</scope>
</reference>
<evidence type="ECO:0000256" key="2">
    <source>
        <dbReference type="ARBA" id="ARBA00004141"/>
    </source>
</evidence>
<feature type="transmembrane region" description="Helical" evidence="8">
    <location>
        <begin position="111"/>
        <end position="130"/>
    </location>
</feature>
<dbReference type="InParanoid" id="A0A4W3JRF7"/>
<sequence length="284" mass="32213">MPTHTPCLLSGGDVVGTEGAATVTPGTEEKPPADDNLVSNLGLQIILYFNLWYFPFWWSCTVIMLHLKFWQLMGYFQMVQIAILVIVSLVELIRMYLGYMGNLQEKVPELAGFWLLTCLIQVPAVLYLCLYEKLLVLPVEKALNSIYLALFLGELMTGFLALREMASQLQSRFHLRQFDHLEERAHPGPSSLSDPSSPTPSPISQCDPLPSLTTFPSCLFKKSKISPFHLFPGTPHFPPPTHTHTLCARHHLCEALRCLCEECFERRYTNVILLLYIVVDEVSW</sequence>
<reference evidence="10" key="3">
    <citation type="journal article" date="2014" name="Nature">
        <title>Elephant shark genome provides unique insights into gnathostome evolution.</title>
        <authorList>
            <consortium name="International Elephant Shark Genome Sequencing Consortium"/>
            <person name="Venkatesh B."/>
            <person name="Lee A.P."/>
            <person name="Ravi V."/>
            <person name="Maurya A.K."/>
            <person name="Lian M.M."/>
            <person name="Swann J.B."/>
            <person name="Ohta Y."/>
            <person name="Flajnik M.F."/>
            <person name="Sutoh Y."/>
            <person name="Kasahara M."/>
            <person name="Hoon S."/>
            <person name="Gangu V."/>
            <person name="Roy S.W."/>
            <person name="Irimia M."/>
            <person name="Korzh V."/>
            <person name="Kondrychyn I."/>
            <person name="Lim Z.W."/>
            <person name="Tay B.H."/>
            <person name="Tohari S."/>
            <person name="Kong K.W."/>
            <person name="Ho S."/>
            <person name="Lorente-Galdos B."/>
            <person name="Quilez J."/>
            <person name="Marques-Bonet T."/>
            <person name="Raney B.J."/>
            <person name="Ingham P.W."/>
            <person name="Tay A."/>
            <person name="Hillier L.W."/>
            <person name="Minx P."/>
            <person name="Boehm T."/>
            <person name="Wilson R.K."/>
            <person name="Brenner S."/>
            <person name="Warren W.C."/>
        </authorList>
    </citation>
    <scope>NUCLEOTIDE SEQUENCE [LARGE SCALE GENOMIC DNA]</scope>
</reference>
<feature type="compositionally biased region" description="Low complexity" evidence="7">
    <location>
        <begin position="187"/>
        <end position="196"/>
    </location>
</feature>
<reference evidence="10" key="1">
    <citation type="journal article" date="2006" name="Science">
        <title>Ancient noncoding elements conserved in the human genome.</title>
        <authorList>
            <person name="Venkatesh B."/>
            <person name="Kirkness E.F."/>
            <person name="Loh Y.H."/>
            <person name="Halpern A.L."/>
            <person name="Lee A.P."/>
            <person name="Johnson J."/>
            <person name="Dandona N."/>
            <person name="Viswanathan L.D."/>
            <person name="Tay A."/>
            <person name="Venter J.C."/>
            <person name="Strausberg R.L."/>
            <person name="Brenner S."/>
        </authorList>
    </citation>
    <scope>NUCLEOTIDE SEQUENCE [LARGE SCALE GENOMIC DNA]</scope>
</reference>